<evidence type="ECO:0000256" key="4">
    <source>
        <dbReference type="ARBA" id="ARBA00023163"/>
    </source>
</evidence>
<comment type="caution">
    <text evidence="8">The sequence shown here is derived from an EMBL/GenBank/DDBJ whole genome shotgun (WGS) entry which is preliminary data.</text>
</comment>
<keyword evidence="9" id="KW-1185">Reference proteome</keyword>
<evidence type="ECO:0000313" key="9">
    <source>
        <dbReference type="Proteomes" id="UP000027586"/>
    </source>
</evidence>
<evidence type="ECO:0000256" key="1">
    <source>
        <dbReference type="ARBA" id="ARBA00010940"/>
    </source>
</evidence>
<dbReference type="GO" id="GO:0000978">
    <property type="term" value="F:RNA polymerase II cis-regulatory region sequence-specific DNA binding"/>
    <property type="evidence" value="ECO:0007669"/>
    <property type="project" value="InterPro"/>
</dbReference>
<evidence type="ECO:0000256" key="3">
    <source>
        <dbReference type="ARBA" id="ARBA00023125"/>
    </source>
</evidence>
<dbReference type="InterPro" id="IPR003316">
    <property type="entry name" value="E2F_WHTH_DNA-bd_dom"/>
</dbReference>
<protein>
    <submittedName>
        <fullName evidence="8">Transcription factor e2f2-partial</fullName>
    </submittedName>
</protein>
<evidence type="ECO:0000256" key="6">
    <source>
        <dbReference type="SAM" id="MobiDB-lite"/>
    </source>
</evidence>
<dbReference type="VEuPathDB" id="FungiDB:LCOR_03122.1"/>
<keyword evidence="2 5" id="KW-0805">Transcription regulation</keyword>
<comment type="subcellular location">
    <subcellularLocation>
        <location evidence="5">Nucleus</location>
    </subcellularLocation>
</comment>
<gene>
    <name evidence="8" type="ORF">LCOR_03122.1</name>
</gene>
<accession>A0A068RPC1</accession>
<proteinExistence type="inferred from homology"/>
<feature type="domain" description="E2F/DP family winged-helix DNA-binding" evidence="7">
    <location>
        <begin position="52"/>
        <end position="117"/>
    </location>
</feature>
<keyword evidence="5" id="KW-0539">Nucleus</keyword>
<name>A0A068RPC1_9FUNG</name>
<dbReference type="PANTHER" id="PTHR12081">
    <property type="entry name" value="TRANSCRIPTION FACTOR E2F"/>
    <property type="match status" value="1"/>
</dbReference>
<dbReference type="GO" id="GO:0090575">
    <property type="term" value="C:RNA polymerase II transcription regulator complex"/>
    <property type="evidence" value="ECO:0007669"/>
    <property type="project" value="TreeGrafter"/>
</dbReference>
<dbReference type="PANTHER" id="PTHR12081:SF18">
    <property type="entry name" value="TRANSCRIPTION FACTOR E2F2-RELATED"/>
    <property type="match status" value="1"/>
</dbReference>
<dbReference type="InterPro" id="IPR036388">
    <property type="entry name" value="WH-like_DNA-bd_sf"/>
</dbReference>
<dbReference type="FunFam" id="1.10.10.10:FF:000008">
    <property type="entry name" value="E2F transcription factor 1"/>
    <property type="match status" value="1"/>
</dbReference>
<dbReference type="OrthoDB" id="1743261at2759"/>
<dbReference type="Gene3D" id="1.10.10.10">
    <property type="entry name" value="Winged helix-like DNA-binding domain superfamily/Winged helix DNA-binding domain"/>
    <property type="match status" value="1"/>
</dbReference>
<dbReference type="InterPro" id="IPR015633">
    <property type="entry name" value="E2F"/>
</dbReference>
<dbReference type="InterPro" id="IPR037241">
    <property type="entry name" value="E2F-DP_heterodim"/>
</dbReference>
<reference evidence="8" key="1">
    <citation type="submission" date="2013-08" db="EMBL/GenBank/DDBJ databases">
        <title>Gene expansion shapes genome architecture in the human pathogen Lichtheimia corymbifera: an evolutionary genomics analysis in the ancient terrestrial Mucorales (Mucoromycotina).</title>
        <authorList>
            <person name="Schwartze V.U."/>
            <person name="Winter S."/>
            <person name="Shelest E."/>
            <person name="Marcet-Houben M."/>
            <person name="Horn F."/>
            <person name="Wehner S."/>
            <person name="Hoffmann K."/>
            <person name="Riege K."/>
            <person name="Sammeth M."/>
            <person name="Nowrousian M."/>
            <person name="Valiante V."/>
            <person name="Linde J."/>
            <person name="Jacobsen I.D."/>
            <person name="Marz M."/>
            <person name="Brakhage A.A."/>
            <person name="Gabaldon T."/>
            <person name="Bocker S."/>
            <person name="Voigt K."/>
        </authorList>
    </citation>
    <scope>NUCLEOTIDE SEQUENCE [LARGE SCALE GENOMIC DNA]</scope>
    <source>
        <strain evidence="8">FSU 9682</strain>
    </source>
</reference>
<keyword evidence="3 5" id="KW-0238">DNA-binding</keyword>
<sequence>MTTNHIHQQRHYHHPYSTYQQHHYHRSKHESVPFQIHPSTGAITSSNAQSCRYDSSLGLLTKKFIALLRSSAHGELDLNRAAAQLKVQKRRIYDITNVLEGIRLIEKNSKNHVRWIGNRHATASASSSPTSSITTSSSSSSSSCIMSSNLDELEHRLSLLKRHNVSLEREHDRLHSIKQHVDHEIEGVLRRHKNHCYLTLEDLAQYQTKLAQEVLVIVNAPYNTDITVHQPSLPSTLLKTQPPKVKCSIRVPDHSNQPLKVVSLRHTNL</sequence>
<evidence type="ECO:0000313" key="8">
    <source>
        <dbReference type="EMBL" id="CDH51530.1"/>
    </source>
</evidence>
<feature type="region of interest" description="Disordered" evidence="6">
    <location>
        <begin position="121"/>
        <end position="142"/>
    </location>
</feature>
<dbReference type="Pfam" id="PF02319">
    <property type="entry name" value="WHD_E2F_TDP"/>
    <property type="match status" value="1"/>
</dbReference>
<dbReference type="Proteomes" id="UP000027586">
    <property type="component" value="Unassembled WGS sequence"/>
</dbReference>
<evidence type="ECO:0000256" key="5">
    <source>
        <dbReference type="RuleBase" id="RU003796"/>
    </source>
</evidence>
<dbReference type="AlphaFoldDB" id="A0A068RPC1"/>
<dbReference type="Gene3D" id="6.10.250.540">
    <property type="match status" value="1"/>
</dbReference>
<dbReference type="SUPFAM" id="SSF144074">
    <property type="entry name" value="E2F-DP heterodimerization region"/>
    <property type="match status" value="1"/>
</dbReference>
<comment type="similarity">
    <text evidence="1 5">Belongs to the E2F/DP family.</text>
</comment>
<dbReference type="InterPro" id="IPR036390">
    <property type="entry name" value="WH_DNA-bd_sf"/>
</dbReference>
<evidence type="ECO:0000256" key="2">
    <source>
        <dbReference type="ARBA" id="ARBA00023015"/>
    </source>
</evidence>
<organism evidence="8 9">
    <name type="scientific">Lichtheimia corymbifera JMRC:FSU:9682</name>
    <dbReference type="NCBI Taxonomy" id="1263082"/>
    <lineage>
        <taxon>Eukaryota</taxon>
        <taxon>Fungi</taxon>
        <taxon>Fungi incertae sedis</taxon>
        <taxon>Mucoromycota</taxon>
        <taxon>Mucoromycotina</taxon>
        <taxon>Mucoromycetes</taxon>
        <taxon>Mucorales</taxon>
        <taxon>Lichtheimiaceae</taxon>
        <taxon>Lichtheimia</taxon>
    </lineage>
</organism>
<dbReference type="EMBL" id="CBTN010000010">
    <property type="protein sequence ID" value="CDH51530.1"/>
    <property type="molecule type" value="Genomic_DNA"/>
</dbReference>
<keyword evidence="4 5" id="KW-0804">Transcription</keyword>
<dbReference type="SMART" id="SM01372">
    <property type="entry name" value="E2F_TDP"/>
    <property type="match status" value="1"/>
</dbReference>
<dbReference type="SUPFAM" id="SSF46785">
    <property type="entry name" value="Winged helix' DNA-binding domain"/>
    <property type="match status" value="1"/>
</dbReference>
<evidence type="ECO:0000259" key="7">
    <source>
        <dbReference type="SMART" id="SM01372"/>
    </source>
</evidence>
<dbReference type="STRING" id="1263082.A0A068RPC1"/>
<dbReference type="GO" id="GO:0000981">
    <property type="term" value="F:DNA-binding transcription factor activity, RNA polymerase II-specific"/>
    <property type="evidence" value="ECO:0007669"/>
    <property type="project" value="TreeGrafter"/>
</dbReference>